<organism evidence="1 2">
    <name type="scientific">Eubacterium ventriosum</name>
    <dbReference type="NCBI Taxonomy" id="39496"/>
    <lineage>
        <taxon>Bacteria</taxon>
        <taxon>Bacillati</taxon>
        <taxon>Bacillota</taxon>
        <taxon>Clostridia</taxon>
        <taxon>Eubacteriales</taxon>
        <taxon>Eubacteriaceae</taxon>
        <taxon>Eubacterium</taxon>
    </lineage>
</organism>
<dbReference type="Proteomes" id="UP000285740">
    <property type="component" value="Unassembled WGS sequence"/>
</dbReference>
<reference evidence="1 2" key="1">
    <citation type="submission" date="2018-08" db="EMBL/GenBank/DDBJ databases">
        <title>A genome reference for cultivated species of the human gut microbiota.</title>
        <authorList>
            <person name="Zou Y."/>
            <person name="Xue W."/>
            <person name="Luo G."/>
        </authorList>
    </citation>
    <scope>NUCLEOTIDE SEQUENCE [LARGE SCALE GENOMIC DNA]</scope>
    <source>
        <strain evidence="1 2">AM42-30</strain>
    </source>
</reference>
<accession>A0A413T4C9</accession>
<evidence type="ECO:0000313" key="1">
    <source>
        <dbReference type="EMBL" id="RHA78562.1"/>
    </source>
</evidence>
<protein>
    <submittedName>
        <fullName evidence="1">Uncharacterized protein</fullName>
    </submittedName>
</protein>
<gene>
    <name evidence="1" type="ORF">DW918_09010</name>
</gene>
<comment type="caution">
    <text evidence="1">The sequence shown here is derived from an EMBL/GenBank/DDBJ whole genome shotgun (WGS) entry which is preliminary data.</text>
</comment>
<dbReference type="EMBL" id="QSFV01000033">
    <property type="protein sequence ID" value="RHA78562.1"/>
    <property type="molecule type" value="Genomic_DNA"/>
</dbReference>
<proteinExistence type="predicted"/>
<sequence>MYYNFIYILKKKENSNEHITKHNLRLLKPLPIPKTATYGYYCEGKMYKAGASVKLEGNMAFTSVNKLDLEITNGVSIRLVTGETGLRYKATIVSDNNEAINSNAIKEGILIT</sequence>
<name>A0A413T4C9_9FIRM</name>
<evidence type="ECO:0000313" key="2">
    <source>
        <dbReference type="Proteomes" id="UP000285740"/>
    </source>
</evidence>
<dbReference type="AlphaFoldDB" id="A0A413T4C9"/>